<comment type="caution">
    <text evidence="10">The sequence shown here is derived from an EMBL/GenBank/DDBJ whole genome shotgun (WGS) entry which is preliminary data.</text>
</comment>
<feature type="transmembrane region" description="Helical" evidence="8">
    <location>
        <begin position="371"/>
        <end position="393"/>
    </location>
</feature>
<evidence type="ECO:0000256" key="7">
    <source>
        <dbReference type="ARBA" id="ARBA00023136"/>
    </source>
</evidence>
<feature type="transmembrane region" description="Helical" evidence="8">
    <location>
        <begin position="209"/>
        <end position="227"/>
    </location>
</feature>
<dbReference type="SUPFAM" id="SSF103473">
    <property type="entry name" value="MFS general substrate transporter"/>
    <property type="match status" value="1"/>
</dbReference>
<feature type="transmembrane region" description="Helical" evidence="8">
    <location>
        <begin position="239"/>
        <end position="256"/>
    </location>
</feature>
<evidence type="ECO:0000313" key="11">
    <source>
        <dbReference type="Proteomes" id="UP000322244"/>
    </source>
</evidence>
<dbReference type="InterPro" id="IPR011701">
    <property type="entry name" value="MFS"/>
</dbReference>
<feature type="transmembrane region" description="Helical" evidence="8">
    <location>
        <begin position="20"/>
        <end position="40"/>
    </location>
</feature>
<protein>
    <submittedName>
        <fullName evidence="10">Multidrug efflux MFS transporter</fullName>
    </submittedName>
</protein>
<evidence type="ECO:0000256" key="6">
    <source>
        <dbReference type="ARBA" id="ARBA00022989"/>
    </source>
</evidence>
<evidence type="ECO:0000256" key="5">
    <source>
        <dbReference type="ARBA" id="ARBA00022692"/>
    </source>
</evidence>
<dbReference type="Pfam" id="PF07690">
    <property type="entry name" value="MFS_1"/>
    <property type="match status" value="1"/>
</dbReference>
<feature type="transmembrane region" description="Helical" evidence="8">
    <location>
        <begin position="413"/>
        <end position="431"/>
    </location>
</feature>
<reference evidence="10 11" key="1">
    <citation type="submission" date="2019-07" db="EMBL/GenBank/DDBJ databases">
        <title>Rhodococcus cavernicolus sp. nov., isolated from a cave.</title>
        <authorList>
            <person name="Lee S.D."/>
        </authorList>
    </citation>
    <scope>NUCLEOTIDE SEQUENCE [LARGE SCALE GENOMIC DNA]</scope>
    <source>
        <strain evidence="10 11">C1-24</strain>
    </source>
</reference>
<dbReference type="RefSeq" id="WP_149428198.1">
    <property type="nucleotide sequence ID" value="NZ_VLNY01000001.1"/>
</dbReference>
<evidence type="ECO:0000259" key="9">
    <source>
        <dbReference type="PROSITE" id="PS50850"/>
    </source>
</evidence>
<feature type="transmembrane region" description="Helical" evidence="8">
    <location>
        <begin position="277"/>
        <end position="297"/>
    </location>
</feature>
<feature type="transmembrane region" description="Helical" evidence="8">
    <location>
        <begin position="146"/>
        <end position="168"/>
    </location>
</feature>
<dbReference type="AlphaFoldDB" id="A0A5A7SGZ5"/>
<feature type="transmembrane region" description="Helical" evidence="8">
    <location>
        <begin position="88"/>
        <end position="107"/>
    </location>
</feature>
<organism evidence="10 11">
    <name type="scientific">Antrihabitans cavernicola</name>
    <dbReference type="NCBI Taxonomy" id="2495913"/>
    <lineage>
        <taxon>Bacteria</taxon>
        <taxon>Bacillati</taxon>
        <taxon>Actinomycetota</taxon>
        <taxon>Actinomycetes</taxon>
        <taxon>Mycobacteriales</taxon>
        <taxon>Nocardiaceae</taxon>
        <taxon>Antrihabitans</taxon>
    </lineage>
</organism>
<dbReference type="InterPro" id="IPR020846">
    <property type="entry name" value="MFS_dom"/>
</dbReference>
<name>A0A5A7SGZ5_9NOCA</name>
<dbReference type="GO" id="GO:0022857">
    <property type="term" value="F:transmembrane transporter activity"/>
    <property type="evidence" value="ECO:0007669"/>
    <property type="project" value="InterPro"/>
</dbReference>
<evidence type="ECO:0000256" key="1">
    <source>
        <dbReference type="ARBA" id="ARBA00004651"/>
    </source>
</evidence>
<dbReference type="Proteomes" id="UP000322244">
    <property type="component" value="Unassembled WGS sequence"/>
</dbReference>
<dbReference type="EMBL" id="VLNY01000001">
    <property type="protein sequence ID" value="KAA0024422.1"/>
    <property type="molecule type" value="Genomic_DNA"/>
</dbReference>
<dbReference type="CDD" id="cd17503">
    <property type="entry name" value="MFS_LmrB_MDR_like"/>
    <property type="match status" value="1"/>
</dbReference>
<feature type="transmembrane region" description="Helical" evidence="8">
    <location>
        <begin position="341"/>
        <end position="359"/>
    </location>
</feature>
<keyword evidence="4" id="KW-1003">Cell membrane</keyword>
<evidence type="ECO:0000256" key="3">
    <source>
        <dbReference type="ARBA" id="ARBA00022448"/>
    </source>
</evidence>
<feature type="transmembrane region" description="Helical" evidence="8">
    <location>
        <begin position="113"/>
        <end position="134"/>
    </location>
</feature>
<proteinExistence type="inferred from homology"/>
<dbReference type="InterPro" id="IPR036259">
    <property type="entry name" value="MFS_trans_sf"/>
</dbReference>
<dbReference type="Gene3D" id="1.20.1720.10">
    <property type="entry name" value="Multidrug resistance protein D"/>
    <property type="match status" value="1"/>
</dbReference>
<dbReference type="InterPro" id="IPR004638">
    <property type="entry name" value="EmrB-like"/>
</dbReference>
<evidence type="ECO:0000256" key="4">
    <source>
        <dbReference type="ARBA" id="ARBA00022475"/>
    </source>
</evidence>
<dbReference type="OrthoDB" id="9812221at2"/>
<keyword evidence="7 8" id="KW-0472">Membrane</keyword>
<evidence type="ECO:0000313" key="10">
    <source>
        <dbReference type="EMBL" id="KAA0024422.1"/>
    </source>
</evidence>
<feature type="transmembrane region" description="Helical" evidence="8">
    <location>
        <begin position="309"/>
        <end position="329"/>
    </location>
</feature>
<dbReference type="GO" id="GO:0005886">
    <property type="term" value="C:plasma membrane"/>
    <property type="evidence" value="ECO:0007669"/>
    <property type="project" value="UniProtKB-SubCell"/>
</dbReference>
<dbReference type="PANTHER" id="PTHR42718:SF9">
    <property type="entry name" value="MAJOR FACILITATOR SUPERFAMILY MULTIDRUG TRANSPORTER MFSC"/>
    <property type="match status" value="1"/>
</dbReference>
<keyword evidence="3" id="KW-0813">Transport</keyword>
<feature type="transmembrane region" description="Helical" evidence="8">
    <location>
        <begin position="174"/>
        <end position="197"/>
    </location>
</feature>
<dbReference type="PANTHER" id="PTHR42718">
    <property type="entry name" value="MAJOR FACILITATOR SUPERFAMILY MULTIDRUG TRANSPORTER MFSC"/>
    <property type="match status" value="1"/>
</dbReference>
<gene>
    <name evidence="10" type="ORF">FOY51_00160</name>
</gene>
<feature type="domain" description="Major facilitator superfamily (MFS) profile" evidence="9">
    <location>
        <begin position="22"/>
        <end position="466"/>
    </location>
</feature>
<keyword evidence="6 8" id="KW-1133">Transmembrane helix</keyword>
<keyword evidence="5 8" id="KW-0812">Transmembrane</keyword>
<keyword evidence="11" id="KW-1185">Reference proteome</keyword>
<comment type="subcellular location">
    <subcellularLocation>
        <location evidence="1">Cell membrane</location>
        <topology evidence="1">Multi-pass membrane protein</topology>
    </subcellularLocation>
</comment>
<feature type="transmembrane region" description="Helical" evidence="8">
    <location>
        <begin position="60"/>
        <end position="81"/>
    </location>
</feature>
<feature type="transmembrane region" description="Helical" evidence="8">
    <location>
        <begin position="443"/>
        <end position="462"/>
    </location>
</feature>
<dbReference type="PROSITE" id="PS50850">
    <property type="entry name" value="MFS"/>
    <property type="match status" value="1"/>
</dbReference>
<evidence type="ECO:0000256" key="2">
    <source>
        <dbReference type="ARBA" id="ARBA00008537"/>
    </source>
</evidence>
<evidence type="ECO:0000256" key="8">
    <source>
        <dbReference type="SAM" id="Phobius"/>
    </source>
</evidence>
<dbReference type="Gene3D" id="1.20.1250.20">
    <property type="entry name" value="MFS general substrate transporter like domains"/>
    <property type="match status" value="1"/>
</dbReference>
<comment type="similarity">
    <text evidence="2">Belongs to the major facilitator superfamily. EmrB family.</text>
</comment>
<sequence>MSDRVADKPVVAEPIPAHVWRLAVVVVFGAFMGTLDTSLVNIGLKSIGTDLHASLDSVQWVGSAYLLALAVSLPACSWVGTRIGVGRLWLTAMAGFTVTSAMCAFAPTIDWLIVARVVQGLTAGLLLPAGQTIIGQAAGPHRLGRVMSTVGIAVIVAPAIGPTVGGLMLEHLGWQWLFLINIPFGIVALVLGSRILPRGTVSAATPFDLGGFVAVSAGLSLTVYGLGEVGIRGTLATPSTWIPLLAGAGALAIFGLRSARHAHPLLHLSLFRNPVFAAANVATVFSGASLFGAMLLLPLYFQQVHGEGMLATGLLLMSFGIGGIVAMPASGRLTDRYGGGIVATAGSALVVVSTVPFALLDLSANPVLVQALLFLRGIALGLASMPAITAAYASVSRDQLPDATSFVNGLQRVGGAVGAALLAVILYRGTISGLSIDSAFQHAFWWLTAAAVVATVASGWLWRTQAKGSVRGGS</sequence>
<dbReference type="NCBIfam" id="TIGR00711">
    <property type="entry name" value="efflux_EmrB"/>
    <property type="match status" value="1"/>
</dbReference>
<accession>A0A5A7SGZ5</accession>